<reference evidence="3" key="1">
    <citation type="submission" date="2023-10" db="EMBL/GenBank/DDBJ databases">
        <title>Genome assembly of Pristionchus species.</title>
        <authorList>
            <person name="Yoshida K."/>
            <person name="Sommer R.J."/>
        </authorList>
    </citation>
    <scope>NUCLEOTIDE SEQUENCE</scope>
    <source>
        <strain evidence="3">RS0144</strain>
    </source>
</reference>
<feature type="region of interest" description="Disordered" evidence="2">
    <location>
        <begin position="65"/>
        <end position="85"/>
    </location>
</feature>
<feature type="compositionally biased region" description="Polar residues" evidence="2">
    <location>
        <begin position="257"/>
        <end position="271"/>
    </location>
</feature>
<feature type="region of interest" description="Disordered" evidence="2">
    <location>
        <begin position="257"/>
        <end position="309"/>
    </location>
</feature>
<dbReference type="Proteomes" id="UP001432027">
    <property type="component" value="Unassembled WGS sequence"/>
</dbReference>
<keyword evidence="1" id="KW-0175">Coiled coil</keyword>
<accession>A0AAV5SQQ5</accession>
<name>A0AAV5SQQ5_9BILA</name>
<feature type="coiled-coil region" evidence="1">
    <location>
        <begin position="174"/>
        <end position="201"/>
    </location>
</feature>
<dbReference type="EMBL" id="BTSX01000002">
    <property type="protein sequence ID" value="GMS85219.1"/>
    <property type="molecule type" value="Genomic_DNA"/>
</dbReference>
<gene>
    <name evidence="3" type="ORF">PENTCL1PPCAC_7394</name>
</gene>
<protein>
    <recommendedName>
        <fullName evidence="5">BZIP domain-containing protein</fullName>
    </recommendedName>
</protein>
<dbReference type="AlphaFoldDB" id="A0AAV5SQQ5"/>
<proteinExistence type="predicted"/>
<evidence type="ECO:0000313" key="4">
    <source>
        <dbReference type="Proteomes" id="UP001432027"/>
    </source>
</evidence>
<evidence type="ECO:0000313" key="3">
    <source>
        <dbReference type="EMBL" id="GMS85219.1"/>
    </source>
</evidence>
<sequence length="309" mass="35656">FFSNFRMPFFSLFGKKKNKIGSLSKSQSDLTSIENVMPERHPSIVNGGPPRNFGVDNLNEAYRSSKGKKYRKPVMTAPVGTSSPLSSRTIDVRARRYDIDDGVLRSGHFQDTTDDSDEIDVQDDVHVQNRIREKIRQTEAERLTVLQKYNNLKLRRRNEKQQAYEELTAAYSRIGSLTMQNKALKRENEELKSEVERRRDYAMHSIQPSQGQYVSLNNTEYQQMQHECRELSALRQQLYPQQTGLFQQPFLPFPNYSIPTSFHTPQSLDQSRGQHRGGVARSVSGSDNFHPEYSTESDRSNTEAHHNHI</sequence>
<keyword evidence="4" id="KW-1185">Reference proteome</keyword>
<evidence type="ECO:0008006" key="5">
    <source>
        <dbReference type="Google" id="ProtNLM"/>
    </source>
</evidence>
<evidence type="ECO:0000256" key="2">
    <source>
        <dbReference type="SAM" id="MobiDB-lite"/>
    </source>
</evidence>
<feature type="non-terminal residue" evidence="3">
    <location>
        <position position="1"/>
    </location>
</feature>
<evidence type="ECO:0000256" key="1">
    <source>
        <dbReference type="SAM" id="Coils"/>
    </source>
</evidence>
<feature type="compositionally biased region" description="Basic and acidic residues" evidence="2">
    <location>
        <begin position="296"/>
        <end position="309"/>
    </location>
</feature>
<organism evidence="3 4">
    <name type="scientific">Pristionchus entomophagus</name>
    <dbReference type="NCBI Taxonomy" id="358040"/>
    <lineage>
        <taxon>Eukaryota</taxon>
        <taxon>Metazoa</taxon>
        <taxon>Ecdysozoa</taxon>
        <taxon>Nematoda</taxon>
        <taxon>Chromadorea</taxon>
        <taxon>Rhabditida</taxon>
        <taxon>Rhabditina</taxon>
        <taxon>Diplogasteromorpha</taxon>
        <taxon>Diplogasteroidea</taxon>
        <taxon>Neodiplogasteridae</taxon>
        <taxon>Pristionchus</taxon>
    </lineage>
</organism>
<comment type="caution">
    <text evidence="3">The sequence shown here is derived from an EMBL/GenBank/DDBJ whole genome shotgun (WGS) entry which is preliminary data.</text>
</comment>